<keyword evidence="2" id="KW-1185">Reference proteome</keyword>
<dbReference type="Proteomes" id="UP001597063">
    <property type="component" value="Unassembled WGS sequence"/>
</dbReference>
<organism evidence="1 2">
    <name type="scientific">Actinomadura fibrosa</name>
    <dbReference type="NCBI Taxonomy" id="111802"/>
    <lineage>
        <taxon>Bacteria</taxon>
        <taxon>Bacillati</taxon>
        <taxon>Actinomycetota</taxon>
        <taxon>Actinomycetes</taxon>
        <taxon>Streptosporangiales</taxon>
        <taxon>Thermomonosporaceae</taxon>
        <taxon>Actinomadura</taxon>
    </lineage>
</organism>
<accession>A0ABW2XFF7</accession>
<name>A0ABW2XFF7_9ACTN</name>
<evidence type="ECO:0000313" key="1">
    <source>
        <dbReference type="EMBL" id="MFD0685187.1"/>
    </source>
</evidence>
<evidence type="ECO:0008006" key="3">
    <source>
        <dbReference type="Google" id="ProtNLM"/>
    </source>
</evidence>
<dbReference type="RefSeq" id="WP_131757375.1">
    <property type="nucleotide sequence ID" value="NZ_CAACUY010000030.1"/>
</dbReference>
<comment type="caution">
    <text evidence="1">The sequence shown here is derived from an EMBL/GenBank/DDBJ whole genome shotgun (WGS) entry which is preliminary data.</text>
</comment>
<protein>
    <recommendedName>
        <fullName evidence="3">C2H2-type domain-containing protein</fullName>
    </recommendedName>
</protein>
<gene>
    <name evidence="1" type="ORF">ACFQZM_11820</name>
</gene>
<reference evidence="2" key="1">
    <citation type="journal article" date="2019" name="Int. J. Syst. Evol. Microbiol.">
        <title>The Global Catalogue of Microorganisms (GCM) 10K type strain sequencing project: providing services to taxonomists for standard genome sequencing and annotation.</title>
        <authorList>
            <consortium name="The Broad Institute Genomics Platform"/>
            <consortium name="The Broad Institute Genome Sequencing Center for Infectious Disease"/>
            <person name="Wu L."/>
            <person name="Ma J."/>
        </authorList>
    </citation>
    <scope>NUCLEOTIDE SEQUENCE [LARGE SCALE GENOMIC DNA]</scope>
    <source>
        <strain evidence="2">JCM 9371</strain>
    </source>
</reference>
<dbReference type="EMBL" id="JBHTGP010000006">
    <property type="protein sequence ID" value="MFD0685187.1"/>
    <property type="molecule type" value="Genomic_DNA"/>
</dbReference>
<evidence type="ECO:0000313" key="2">
    <source>
        <dbReference type="Proteomes" id="UP001597063"/>
    </source>
</evidence>
<sequence>MHDAWSSSETWVYQCLCCATTWDEQFDVRHVGDGHGGEATVYEREGQRCMTPWTDRACPNCESQNVKAFSAPWGRKAVAKKVKTGGDVAMVFHLRRLHAW</sequence>
<proteinExistence type="predicted"/>